<keyword evidence="2" id="KW-1185">Reference proteome</keyword>
<sequence length="114" mass="13269">MSSGIGLATSHGPQVISIHLDLDYYKDIAREGECDLRTWYDVMNGAKWRSRALQLIQQGKLNHLIGSTYDVDGEWAYFIDFDRSKMEVWASGRLKREVTFEMLRDNPNYMAEKF</sequence>
<dbReference type="Proteomes" id="UP000322245">
    <property type="component" value="Unassembled WGS sequence"/>
</dbReference>
<evidence type="ECO:0000313" key="1">
    <source>
        <dbReference type="EMBL" id="TYJ52130.1"/>
    </source>
</evidence>
<comment type="caution">
    <text evidence="1">The sequence shown here is derived from an EMBL/GenBank/DDBJ whole genome shotgun (WGS) entry which is preliminary data.</text>
</comment>
<organism evidence="1 2">
    <name type="scientific">Cryptococcus floricola</name>
    <dbReference type="NCBI Taxonomy" id="2591691"/>
    <lineage>
        <taxon>Eukaryota</taxon>
        <taxon>Fungi</taxon>
        <taxon>Dikarya</taxon>
        <taxon>Basidiomycota</taxon>
        <taxon>Agaricomycotina</taxon>
        <taxon>Tremellomycetes</taxon>
        <taxon>Tremellales</taxon>
        <taxon>Cryptococcaceae</taxon>
        <taxon>Cryptococcus</taxon>
    </lineage>
</organism>
<evidence type="ECO:0000313" key="2">
    <source>
        <dbReference type="Proteomes" id="UP000322245"/>
    </source>
</evidence>
<dbReference type="AlphaFoldDB" id="A0A5D3AQ20"/>
<dbReference type="EMBL" id="NIDF01000155">
    <property type="protein sequence ID" value="TYJ52130.1"/>
    <property type="molecule type" value="Genomic_DNA"/>
</dbReference>
<reference evidence="1 2" key="1">
    <citation type="submission" date="2017-05" db="EMBL/GenBank/DDBJ databases">
        <title>The Genome Sequence of Tsuchiyaea wingfieldii DSM 27421.</title>
        <authorList>
            <person name="Cuomo C."/>
            <person name="Passer A."/>
            <person name="Billmyre B."/>
            <person name="Heitman J."/>
        </authorList>
    </citation>
    <scope>NUCLEOTIDE SEQUENCE [LARGE SCALE GENOMIC DNA]</scope>
    <source>
        <strain evidence="1 2">DSM 27421</strain>
    </source>
</reference>
<proteinExistence type="predicted"/>
<protein>
    <submittedName>
        <fullName evidence="1">Uncharacterized protein</fullName>
    </submittedName>
</protein>
<gene>
    <name evidence="1" type="ORF">B9479_007284</name>
</gene>
<accession>A0A5D3AQ20</accession>
<name>A0A5D3AQ20_9TREE</name>